<dbReference type="Gene3D" id="1.25.40.20">
    <property type="entry name" value="Ankyrin repeat-containing domain"/>
    <property type="match status" value="8"/>
</dbReference>
<dbReference type="Pfam" id="PF13637">
    <property type="entry name" value="Ank_4"/>
    <property type="match status" value="2"/>
</dbReference>
<name>A0A9P0EBC2_NEZVI</name>
<feature type="repeat" description="ANK" evidence="3">
    <location>
        <begin position="698"/>
        <end position="730"/>
    </location>
</feature>
<evidence type="ECO:0000256" key="4">
    <source>
        <dbReference type="SAM" id="SignalP"/>
    </source>
</evidence>
<feature type="signal peptide" evidence="4">
    <location>
        <begin position="1"/>
        <end position="16"/>
    </location>
</feature>
<feature type="repeat" description="ANK" evidence="3">
    <location>
        <begin position="1032"/>
        <end position="1064"/>
    </location>
</feature>
<sequence length="1581" mass="176157">MFIVLILSSLVVFSSSQMLSLNEAVLNGKSNEVKKLLEAGAFLESKDDKGRTPLHIAAEWGHDEIVDVLLKFGVRLSARDDYGSSPLHLAVINKHIKAVKRLVLCGANVNAVDAAGRNGLHLASINGHVKAIEILINHGADSNNEDNIGNTPLHYAACSNNTKAVILLLKNGNLKSIKNQEGRTAVAVAAQCGNIGTFKVLLEGNNRIHDLNILRDNYGNTLLHLAVSTNKISVAKYLLSQLGVSTETRNNFLRTPLHNCTELGLNAAVKLLINHGADTEALDAAGNKPRDLTLNSSIFDLLQYKLKISNQPMSNKQLNCSTDLLSALLSRNITLLSELVKERRKYTYDDNCLTPVQSAATSCQLDMLKYLSELGEEMDAKFQGGITLSHLAIFPSKKELKQKGMDIDKLHQPPNWEECPGVTITPLKSYHGGNDPLFILIDGDCGMDLLAILKQLKIDISQVDNFGRNPLHYAAKFGNIKGVLFLLESGLKIDTKDKVKKTPLYIAVEEGHIDIVELLIMRNANINIYTEHKWFPVHAAAKHGHLKVMELLIRAGADIHSKSMCYERMPLHQAVWYNKTEIISLLIEKHVDVNHPDLWGRSPLHLASEKGYVEIALQLLLAGANIDAKMREKKTPAMVSIESNQLGTFKVLLEHGADVNQITQDRRNLLHLAARGGNPEIISLLISRGLNINSKDSIGRTPLFNAAECGCPQAMVTLIDRGADPSILTQNKETILHAAASSGNENATLLALRYIKNINAQNVQGQSSLYRAAFHGHINIFQLLFDKGGDPNLRNIYNETLLHFAAIGTNDLLVKRLVQNMSTTEINLQDNEGKTALFRAAVNGRYSIFQILYEKGGDPNIAPDDGFTLLHWAAQIGNVQIIQHILKRVRSVNAIDKKGRTPLYITMEFGREEAYFFLLKKCIKKWEDFRTIERRTLLHAAVIGGNIRIMNDILKTKQNLEVQDSDGRTPMFLACGLGRKHSYDVLLTAGASLNTRTNDGRTTLHAAAFGGNRLIVESILNMTRLVNVRDSSGRSAIFYAAERSRTDVFNLLINREAELNYKTEGGWTILHSGAKGGDPSIVGTIISRTKDVNIQDTEGCTPLQIAINTYCCKGQAFQRLIKGGADPNIADNEGTTVLHKAARYGEMYFAISVLNITNKSINALDKYGRTPLHWAVYYDQIDIVTLLAKFKADPHIENIHGYTPLTLVAAMGSLDMIKLFSHYEYSGEAVLGIALAWGNRDIILYLLENKIVPTENNKVHFAAARGDDEELERLLAHNVSTNGQNFTELMKEIVKEYQRFTTKLEEDEVEIINPLDFNLTPLDMAIFFNGSSRTVNIILNKLNIDLMMNDRSRWTALDIAAFCGKETLVRHLIGKGVKVDFPGQDSWTAMHKAAWGGHSTIIKTLYHNSADINRRDVLERTPLHIAAMRGYNTSVDTIIQLSMDSLNLRDRYDFTPLHLAEIFGHQRFFEILEYTSITIDPQDRYRVRDPGLVQSKLRNHTRTIELLLEKGANVDIQDKAFGWSALHWSAAIGHLEVTKMLVKNGAQINLPSRIDQTPMYLARLWGRNEIYYFLQSQGGVW</sequence>
<reference evidence="5" key="1">
    <citation type="submission" date="2022-01" db="EMBL/GenBank/DDBJ databases">
        <authorList>
            <person name="King R."/>
        </authorList>
    </citation>
    <scope>NUCLEOTIDE SEQUENCE</scope>
</reference>
<feature type="repeat" description="ANK" evidence="3">
    <location>
        <begin position="1098"/>
        <end position="1132"/>
    </location>
</feature>
<evidence type="ECO:0000313" key="6">
    <source>
        <dbReference type="Proteomes" id="UP001152798"/>
    </source>
</evidence>
<dbReference type="PROSITE" id="PS50297">
    <property type="entry name" value="ANK_REP_REGION"/>
    <property type="match status" value="18"/>
</dbReference>
<feature type="repeat" description="ANK" evidence="3">
    <location>
        <begin position="865"/>
        <end position="897"/>
    </location>
</feature>
<gene>
    <name evidence="5" type="ORF">NEZAVI_LOCUS4017</name>
</gene>
<feature type="repeat" description="ANK" evidence="3">
    <location>
        <begin position="252"/>
        <end position="284"/>
    </location>
</feature>
<dbReference type="PROSITE" id="PS50088">
    <property type="entry name" value="ANK_REPEAT"/>
    <property type="match status" value="25"/>
</dbReference>
<feature type="repeat" description="ANK" evidence="3">
    <location>
        <begin position="764"/>
        <end position="796"/>
    </location>
</feature>
<feature type="repeat" description="ANK" evidence="3">
    <location>
        <begin position="49"/>
        <end position="81"/>
    </location>
</feature>
<keyword evidence="1" id="KW-0677">Repeat</keyword>
<feature type="repeat" description="ANK" evidence="3">
    <location>
        <begin position="665"/>
        <end position="697"/>
    </location>
</feature>
<feature type="repeat" description="ANK" evidence="3">
    <location>
        <begin position="999"/>
        <end position="1031"/>
    </location>
</feature>
<dbReference type="PRINTS" id="PR01415">
    <property type="entry name" value="ANKYRIN"/>
</dbReference>
<organism evidence="5 6">
    <name type="scientific">Nezara viridula</name>
    <name type="common">Southern green stink bug</name>
    <name type="synonym">Cimex viridulus</name>
    <dbReference type="NCBI Taxonomy" id="85310"/>
    <lineage>
        <taxon>Eukaryota</taxon>
        <taxon>Metazoa</taxon>
        <taxon>Ecdysozoa</taxon>
        <taxon>Arthropoda</taxon>
        <taxon>Hexapoda</taxon>
        <taxon>Insecta</taxon>
        <taxon>Pterygota</taxon>
        <taxon>Neoptera</taxon>
        <taxon>Paraneoptera</taxon>
        <taxon>Hemiptera</taxon>
        <taxon>Heteroptera</taxon>
        <taxon>Panheteroptera</taxon>
        <taxon>Pentatomomorpha</taxon>
        <taxon>Pentatomoidea</taxon>
        <taxon>Pentatomidae</taxon>
        <taxon>Pentatominae</taxon>
        <taxon>Nezara</taxon>
    </lineage>
</organism>
<keyword evidence="2 3" id="KW-0040">ANK repeat</keyword>
<dbReference type="Pfam" id="PF00023">
    <property type="entry name" value="Ank"/>
    <property type="match status" value="2"/>
</dbReference>
<feature type="repeat" description="ANK" evidence="3">
    <location>
        <begin position="532"/>
        <end position="564"/>
    </location>
</feature>
<dbReference type="SUPFAM" id="SSF48403">
    <property type="entry name" value="Ankyrin repeat"/>
    <property type="match status" value="4"/>
</dbReference>
<feature type="repeat" description="ANK" evidence="3">
    <location>
        <begin position="599"/>
        <end position="631"/>
    </location>
</feature>
<feature type="repeat" description="ANK" evidence="3">
    <location>
        <begin position="1521"/>
        <end position="1553"/>
    </location>
</feature>
<feature type="repeat" description="ANK" evidence="3">
    <location>
        <begin position="966"/>
        <end position="998"/>
    </location>
</feature>
<keyword evidence="4" id="KW-0732">Signal</keyword>
<dbReference type="Pfam" id="PF12796">
    <property type="entry name" value="Ank_2"/>
    <property type="match status" value="9"/>
</dbReference>
<evidence type="ECO:0000256" key="1">
    <source>
        <dbReference type="ARBA" id="ARBA00022737"/>
    </source>
</evidence>
<dbReference type="PANTHER" id="PTHR24123:SF33">
    <property type="entry name" value="PROTEIN HOS4"/>
    <property type="match status" value="1"/>
</dbReference>
<protein>
    <submittedName>
        <fullName evidence="5">Uncharacterized protein</fullName>
    </submittedName>
</protein>
<evidence type="ECO:0000256" key="3">
    <source>
        <dbReference type="PROSITE-ProRule" id="PRU00023"/>
    </source>
</evidence>
<feature type="repeat" description="ANK" evidence="3">
    <location>
        <begin position="632"/>
        <end position="664"/>
    </location>
</feature>
<feature type="repeat" description="ANK" evidence="3">
    <location>
        <begin position="148"/>
        <end position="180"/>
    </location>
</feature>
<evidence type="ECO:0000256" key="2">
    <source>
        <dbReference type="ARBA" id="ARBA00023043"/>
    </source>
</evidence>
<dbReference type="EMBL" id="OV725078">
    <property type="protein sequence ID" value="CAH1393323.1"/>
    <property type="molecule type" value="Genomic_DNA"/>
</dbReference>
<dbReference type="InterPro" id="IPR051165">
    <property type="entry name" value="Multifunctional_ANK_Repeat"/>
</dbReference>
<feature type="repeat" description="ANK" evidence="3">
    <location>
        <begin position="218"/>
        <end position="240"/>
    </location>
</feature>
<dbReference type="InterPro" id="IPR036770">
    <property type="entry name" value="Ankyrin_rpt-contain_sf"/>
</dbReference>
<feature type="repeat" description="ANK" evidence="3">
    <location>
        <begin position="1167"/>
        <end position="1199"/>
    </location>
</feature>
<feature type="repeat" description="ANK" evidence="3">
    <location>
        <begin position="566"/>
        <end position="598"/>
    </location>
</feature>
<dbReference type="OrthoDB" id="6603680at2759"/>
<proteinExistence type="predicted"/>
<feature type="repeat" description="ANK" evidence="3">
    <location>
        <begin position="1385"/>
        <end position="1417"/>
    </location>
</feature>
<feature type="repeat" description="ANK" evidence="3">
    <location>
        <begin position="1065"/>
        <end position="1097"/>
    </location>
</feature>
<feature type="repeat" description="ANK" evidence="3">
    <location>
        <begin position="466"/>
        <end position="498"/>
    </location>
</feature>
<keyword evidence="6" id="KW-1185">Reference proteome</keyword>
<feature type="repeat" description="ANK" evidence="3">
    <location>
        <begin position="499"/>
        <end position="531"/>
    </location>
</feature>
<feature type="chain" id="PRO_5040391516" evidence="4">
    <location>
        <begin position="17"/>
        <end position="1581"/>
    </location>
</feature>
<evidence type="ECO:0000313" key="5">
    <source>
        <dbReference type="EMBL" id="CAH1393323.1"/>
    </source>
</evidence>
<feature type="repeat" description="ANK" evidence="3">
    <location>
        <begin position="82"/>
        <end position="114"/>
    </location>
</feature>
<dbReference type="Proteomes" id="UP001152798">
    <property type="component" value="Chromosome 2"/>
</dbReference>
<dbReference type="PANTHER" id="PTHR24123">
    <property type="entry name" value="ANKYRIN REPEAT-CONTAINING"/>
    <property type="match status" value="1"/>
</dbReference>
<dbReference type="InterPro" id="IPR002110">
    <property type="entry name" value="Ankyrin_rpt"/>
</dbReference>
<dbReference type="SMART" id="SM00248">
    <property type="entry name" value="ANK"/>
    <property type="match status" value="40"/>
</dbReference>
<accession>A0A9P0EBC2</accession>
<feature type="repeat" description="ANK" evidence="3">
    <location>
        <begin position="115"/>
        <end position="147"/>
    </location>
</feature>
<feature type="repeat" description="ANK" evidence="3">
    <location>
        <begin position="832"/>
        <end position="864"/>
    </location>
</feature>